<evidence type="ECO:0000313" key="2">
    <source>
        <dbReference type="EMBL" id="KAG5853451.1"/>
    </source>
</evidence>
<feature type="non-terminal residue" evidence="2">
    <location>
        <position position="1"/>
    </location>
</feature>
<evidence type="ECO:0000256" key="1">
    <source>
        <dbReference type="SAM" id="MobiDB-lite"/>
    </source>
</evidence>
<reference evidence="2" key="1">
    <citation type="submission" date="2021-01" db="EMBL/GenBank/DDBJ databases">
        <title>A chromosome-scale assembly of European eel, Anguilla anguilla.</title>
        <authorList>
            <person name="Henkel C."/>
            <person name="Jong-Raadsen S.A."/>
            <person name="Dufour S."/>
            <person name="Weltzien F.-A."/>
            <person name="Palstra A.P."/>
            <person name="Pelster B."/>
            <person name="Spaink H.P."/>
            <person name="Van Den Thillart G.E."/>
            <person name="Jansen H."/>
            <person name="Zahm M."/>
            <person name="Klopp C."/>
            <person name="Cedric C."/>
            <person name="Louis A."/>
            <person name="Berthelot C."/>
            <person name="Parey E."/>
            <person name="Roest Crollius H."/>
            <person name="Montfort J."/>
            <person name="Robinson-Rechavi M."/>
            <person name="Bucao C."/>
            <person name="Bouchez O."/>
            <person name="Gislard M."/>
            <person name="Lluch J."/>
            <person name="Milhes M."/>
            <person name="Lampietro C."/>
            <person name="Lopez Roques C."/>
            <person name="Donnadieu C."/>
            <person name="Braasch I."/>
            <person name="Desvignes T."/>
            <person name="Postlethwait J."/>
            <person name="Bobe J."/>
            <person name="Guiguen Y."/>
            <person name="Dirks R."/>
        </authorList>
    </citation>
    <scope>NUCLEOTIDE SEQUENCE</scope>
    <source>
        <strain evidence="2">Tag_6206</strain>
        <tissue evidence="2">Liver</tissue>
    </source>
</reference>
<protein>
    <submittedName>
        <fullName evidence="2">Uncharacterized protein</fullName>
    </submittedName>
</protein>
<dbReference type="EMBL" id="JAFIRN010000003">
    <property type="protein sequence ID" value="KAG5853451.1"/>
    <property type="molecule type" value="Genomic_DNA"/>
</dbReference>
<accession>A0A9D3S6A9</accession>
<dbReference type="Proteomes" id="UP001044222">
    <property type="component" value="Unassembled WGS sequence"/>
</dbReference>
<gene>
    <name evidence="2" type="ORF">ANANG_G00073600</name>
</gene>
<dbReference type="AlphaFoldDB" id="A0A9D3S6A9"/>
<name>A0A9D3S6A9_ANGAN</name>
<feature type="region of interest" description="Disordered" evidence="1">
    <location>
        <begin position="90"/>
        <end position="180"/>
    </location>
</feature>
<feature type="region of interest" description="Disordered" evidence="1">
    <location>
        <begin position="46"/>
        <end position="66"/>
    </location>
</feature>
<evidence type="ECO:0000313" key="3">
    <source>
        <dbReference type="Proteomes" id="UP001044222"/>
    </source>
</evidence>
<keyword evidence="3" id="KW-1185">Reference proteome</keyword>
<organism evidence="2 3">
    <name type="scientific">Anguilla anguilla</name>
    <name type="common">European freshwater eel</name>
    <name type="synonym">Muraena anguilla</name>
    <dbReference type="NCBI Taxonomy" id="7936"/>
    <lineage>
        <taxon>Eukaryota</taxon>
        <taxon>Metazoa</taxon>
        <taxon>Chordata</taxon>
        <taxon>Craniata</taxon>
        <taxon>Vertebrata</taxon>
        <taxon>Euteleostomi</taxon>
        <taxon>Actinopterygii</taxon>
        <taxon>Neopterygii</taxon>
        <taxon>Teleostei</taxon>
        <taxon>Anguilliformes</taxon>
        <taxon>Anguillidae</taxon>
        <taxon>Anguilla</taxon>
    </lineage>
</organism>
<comment type="caution">
    <text evidence="2">The sequence shown here is derived from an EMBL/GenBank/DDBJ whole genome shotgun (WGS) entry which is preliminary data.</text>
</comment>
<proteinExistence type="predicted"/>
<sequence>TEGGVAVAAEAGLAPVEEAAAAYSAWEGPGRAPSAVVFRGAVGAARADGAHGEGPPGAGRRGEGAPNCAMGSRGWRIWCIVCAASSASWGGRTPGGGTPGRPAAPPTAAPSPASRRGGGGGRGRRLEGHAGGRRHGRQGLGAARHARRREGGAHLVRARRGCGFGGSGPPAPWRGPGSAR</sequence>